<name>A0ABQ5KBV9_9EUKA</name>
<reference evidence="1" key="1">
    <citation type="submission" date="2022-03" db="EMBL/GenBank/DDBJ databases">
        <title>Draft genome sequence of Aduncisulcus paluster, a free-living microaerophilic Fornicata.</title>
        <authorList>
            <person name="Yuyama I."/>
            <person name="Kume K."/>
            <person name="Tamura T."/>
            <person name="Inagaki Y."/>
            <person name="Hashimoto T."/>
        </authorList>
    </citation>
    <scope>NUCLEOTIDE SEQUENCE</scope>
    <source>
        <strain evidence="1">NY0171</strain>
    </source>
</reference>
<proteinExistence type="predicted"/>
<evidence type="ECO:0000313" key="2">
    <source>
        <dbReference type="Proteomes" id="UP001057375"/>
    </source>
</evidence>
<organism evidence="1 2">
    <name type="scientific">Aduncisulcus paluster</name>
    <dbReference type="NCBI Taxonomy" id="2918883"/>
    <lineage>
        <taxon>Eukaryota</taxon>
        <taxon>Metamonada</taxon>
        <taxon>Carpediemonas-like organisms</taxon>
        <taxon>Aduncisulcus</taxon>
    </lineage>
</organism>
<comment type="caution">
    <text evidence="1">The sequence shown here is derived from an EMBL/GenBank/DDBJ whole genome shotgun (WGS) entry which is preliminary data.</text>
</comment>
<evidence type="ECO:0000313" key="1">
    <source>
        <dbReference type="EMBL" id="GKT30030.1"/>
    </source>
</evidence>
<gene>
    <name evidence="1" type="ORF">ADUPG1_001351</name>
</gene>
<dbReference type="EMBL" id="BQXS01001056">
    <property type="protein sequence ID" value="GKT30030.1"/>
    <property type="molecule type" value="Genomic_DNA"/>
</dbReference>
<protein>
    <submittedName>
        <fullName evidence="1">Uncharacterized protein</fullName>
    </submittedName>
</protein>
<accession>A0ABQ5KBV9</accession>
<dbReference type="Proteomes" id="UP001057375">
    <property type="component" value="Unassembled WGS sequence"/>
</dbReference>
<keyword evidence="2" id="KW-1185">Reference proteome</keyword>
<sequence length="180" mass="20184">MGLSHLSQTCFVVIEETGIKAYNPGYKSVMWCVLDMITSDLGHYTLLKCKKPLDECPCPVAYYPPPPVSTIIGSWGSKARLKATLLKRLPHWNLSIQTEGKRARLKIGCMVCKRNILFGKIEKGKVEMVKMAPHGDDCRYKWAISSTMNPEDLLGDPDEIIDICTQPLMPQTGKRRSGDK</sequence>